<dbReference type="EMBL" id="MEXN01000002">
    <property type="protein sequence ID" value="OGD04216.1"/>
    <property type="molecule type" value="Genomic_DNA"/>
</dbReference>
<organism evidence="1 2">
    <name type="scientific">Candidatus Amesbacteria bacterium RIFCSPLOWO2_01_FULL_48_25</name>
    <dbReference type="NCBI Taxonomy" id="1797259"/>
    <lineage>
        <taxon>Bacteria</taxon>
        <taxon>Candidatus Amesiibacteriota</taxon>
    </lineage>
</organism>
<dbReference type="STRING" id="1797259.A2989_01930"/>
<gene>
    <name evidence="1" type="ORF">A2989_01930</name>
</gene>
<evidence type="ECO:0008006" key="3">
    <source>
        <dbReference type="Google" id="ProtNLM"/>
    </source>
</evidence>
<evidence type="ECO:0000313" key="1">
    <source>
        <dbReference type="EMBL" id="OGD04216.1"/>
    </source>
</evidence>
<reference evidence="1 2" key="1">
    <citation type="journal article" date="2016" name="Nat. Commun.">
        <title>Thousands of microbial genomes shed light on interconnected biogeochemical processes in an aquifer system.</title>
        <authorList>
            <person name="Anantharaman K."/>
            <person name="Brown C.T."/>
            <person name="Hug L.A."/>
            <person name="Sharon I."/>
            <person name="Castelle C.J."/>
            <person name="Probst A.J."/>
            <person name="Thomas B.C."/>
            <person name="Singh A."/>
            <person name="Wilkins M.J."/>
            <person name="Karaoz U."/>
            <person name="Brodie E.L."/>
            <person name="Williams K.H."/>
            <person name="Hubbard S.S."/>
            <person name="Banfield J.F."/>
        </authorList>
    </citation>
    <scope>NUCLEOTIDE SEQUENCE [LARGE SCALE GENOMIC DNA]</scope>
</reference>
<proteinExistence type="predicted"/>
<dbReference type="AlphaFoldDB" id="A0A1F4ZE52"/>
<accession>A0A1F4ZE52</accession>
<comment type="caution">
    <text evidence="1">The sequence shown here is derived from an EMBL/GenBank/DDBJ whole genome shotgun (WGS) entry which is preliminary data.</text>
</comment>
<sequence>MTENLTIIGDITKKVDRARAVGVMKQGGMVQMVCGYDNRGVASIFFDITNPNAVDLVVKRKSFENKSRQALFGIMTPASVYGSVADLPYTINLEGINRAPCFLLTPIRDAANFPEAAVKRKGNLPYALCFISDAIDGFSELVNTARKWGMEVGGTSQNVTGTGNIRRGEEARVFFYQTPGPKMWLKTGVPLTGDSFTVLELDPARPEAKLWRPGSSDYALACSLLGLAPITKG</sequence>
<dbReference type="Proteomes" id="UP000177080">
    <property type="component" value="Unassembled WGS sequence"/>
</dbReference>
<evidence type="ECO:0000313" key="2">
    <source>
        <dbReference type="Proteomes" id="UP000177080"/>
    </source>
</evidence>
<protein>
    <recommendedName>
        <fullName evidence="3">YrdC-like domain-containing protein</fullName>
    </recommendedName>
</protein>
<name>A0A1F4ZE52_9BACT</name>